<dbReference type="Proteomes" id="UP001172630">
    <property type="component" value="Unassembled WGS sequence"/>
</dbReference>
<comment type="caution">
    <text evidence="2">The sequence shown here is derived from an EMBL/GenBank/DDBJ whole genome shotgun (WGS) entry which is preliminary data.</text>
</comment>
<evidence type="ECO:0000313" key="2">
    <source>
        <dbReference type="EMBL" id="MDL2410854.1"/>
    </source>
</evidence>
<dbReference type="Pfam" id="PF02518">
    <property type="entry name" value="HATPase_c"/>
    <property type="match status" value="1"/>
</dbReference>
<evidence type="ECO:0000313" key="3">
    <source>
        <dbReference type="Proteomes" id="UP001172630"/>
    </source>
</evidence>
<dbReference type="RefSeq" id="WP_285884851.1">
    <property type="nucleotide sequence ID" value="NZ_JARFYN010000120.1"/>
</dbReference>
<evidence type="ECO:0000259" key="1">
    <source>
        <dbReference type="Pfam" id="PF02518"/>
    </source>
</evidence>
<dbReference type="Gene3D" id="3.30.565.10">
    <property type="entry name" value="Histidine kinase-like ATPase, C-terminal domain"/>
    <property type="match status" value="1"/>
</dbReference>
<accession>A0ABT7KT65</accession>
<dbReference type="EMBL" id="JARFYN010000120">
    <property type="protein sequence ID" value="MDL2410854.1"/>
    <property type="molecule type" value="Genomic_DNA"/>
</dbReference>
<gene>
    <name evidence="2" type="ORF">PY650_36065</name>
</gene>
<keyword evidence="3" id="KW-1185">Reference proteome</keyword>
<dbReference type="InterPro" id="IPR036890">
    <property type="entry name" value="HATPase_C_sf"/>
</dbReference>
<sequence length="123" mass="13398">MSNSKIENGLVLVSGAMDFIFRAVRNLVENALHHSPDNGVTTISVFNICVGVADQGPGFTKIRLSAVGQRLIIFNVIIQVLVSSIRHLFRTTNGIATKWTGVGKTLRRATGSRLESYSRAVSR</sequence>
<dbReference type="InterPro" id="IPR003594">
    <property type="entry name" value="HATPase_dom"/>
</dbReference>
<organism evidence="2 3">
    <name type="scientific">Rhizobium calliandrae</name>
    <dbReference type="NCBI Taxonomy" id="1312182"/>
    <lineage>
        <taxon>Bacteria</taxon>
        <taxon>Pseudomonadati</taxon>
        <taxon>Pseudomonadota</taxon>
        <taxon>Alphaproteobacteria</taxon>
        <taxon>Hyphomicrobiales</taxon>
        <taxon>Rhizobiaceae</taxon>
        <taxon>Rhizobium/Agrobacterium group</taxon>
        <taxon>Rhizobium</taxon>
    </lineage>
</organism>
<name>A0ABT7KT65_9HYPH</name>
<protein>
    <recommendedName>
        <fullName evidence="1">Histidine kinase/HSP90-like ATPase domain-containing protein</fullName>
    </recommendedName>
</protein>
<proteinExistence type="predicted"/>
<feature type="domain" description="Histidine kinase/HSP90-like ATPase" evidence="1">
    <location>
        <begin position="18"/>
        <end position="68"/>
    </location>
</feature>
<reference evidence="2" key="1">
    <citation type="submission" date="2023-06" db="EMBL/GenBank/DDBJ databases">
        <title>Phylogenetic Diversity of Rhizobium strains.</title>
        <authorList>
            <person name="Moura F.T."/>
            <person name="Helene L.C.F."/>
            <person name="Hungria M."/>
        </authorList>
    </citation>
    <scope>NUCLEOTIDE SEQUENCE</scope>
    <source>
        <strain evidence="2">CCGE524</strain>
    </source>
</reference>
<dbReference type="SUPFAM" id="SSF55874">
    <property type="entry name" value="ATPase domain of HSP90 chaperone/DNA topoisomerase II/histidine kinase"/>
    <property type="match status" value="1"/>
</dbReference>